<feature type="transmembrane region" description="Helical" evidence="1">
    <location>
        <begin position="256"/>
        <end position="276"/>
    </location>
</feature>
<feature type="transmembrane region" description="Helical" evidence="1">
    <location>
        <begin position="312"/>
        <end position="330"/>
    </location>
</feature>
<keyword evidence="1" id="KW-1133">Transmembrane helix</keyword>
<protein>
    <recommendedName>
        <fullName evidence="3">Glycosyltransferase RgtA/B/C/D-like domain-containing protein</fullName>
    </recommendedName>
</protein>
<feature type="transmembrane region" description="Helical" evidence="1">
    <location>
        <begin position="156"/>
        <end position="173"/>
    </location>
</feature>
<feature type="transmembrane region" description="Helical" evidence="1">
    <location>
        <begin position="179"/>
        <end position="197"/>
    </location>
</feature>
<keyword evidence="1" id="KW-0472">Membrane</keyword>
<evidence type="ECO:0000256" key="1">
    <source>
        <dbReference type="SAM" id="Phobius"/>
    </source>
</evidence>
<evidence type="ECO:0008006" key="3">
    <source>
        <dbReference type="Google" id="ProtNLM"/>
    </source>
</evidence>
<keyword evidence="1" id="KW-0812">Transmembrane</keyword>
<accession>A0A6S6U5W1</accession>
<organism evidence="2">
    <name type="scientific">uncultured Aureispira sp</name>
    <dbReference type="NCBI Taxonomy" id="1331704"/>
    <lineage>
        <taxon>Bacteria</taxon>
        <taxon>Pseudomonadati</taxon>
        <taxon>Bacteroidota</taxon>
        <taxon>Saprospiria</taxon>
        <taxon>Saprospirales</taxon>
        <taxon>Saprospiraceae</taxon>
        <taxon>Aureispira</taxon>
        <taxon>environmental samples</taxon>
    </lineage>
</organism>
<feature type="transmembrane region" description="Helical" evidence="1">
    <location>
        <begin position="226"/>
        <end position="244"/>
    </location>
</feature>
<feature type="transmembrane region" description="Helical" evidence="1">
    <location>
        <begin position="124"/>
        <end position="144"/>
    </location>
</feature>
<name>A0A6S6U5W1_9BACT</name>
<feature type="transmembrane region" description="Helical" evidence="1">
    <location>
        <begin position="372"/>
        <end position="391"/>
    </location>
</feature>
<proteinExistence type="predicted"/>
<reference evidence="2" key="1">
    <citation type="submission" date="2020-01" db="EMBL/GenBank/DDBJ databases">
        <authorList>
            <person name="Meier V. D."/>
            <person name="Meier V D."/>
        </authorList>
    </citation>
    <scope>NUCLEOTIDE SEQUENCE</scope>
    <source>
        <strain evidence="2">HLG_WM_MAG_10</strain>
    </source>
</reference>
<feature type="transmembrane region" description="Helical" evidence="1">
    <location>
        <begin position="342"/>
        <end position="360"/>
    </location>
</feature>
<gene>
    <name evidence="2" type="ORF">HELGO_WM51953</name>
</gene>
<dbReference type="AlphaFoldDB" id="A0A6S6U5W1"/>
<feature type="transmembrane region" description="Helical" evidence="1">
    <location>
        <begin position="12"/>
        <end position="28"/>
    </location>
</feature>
<dbReference type="EMBL" id="CACVAQ010000392">
    <property type="protein sequence ID" value="CAA6827054.1"/>
    <property type="molecule type" value="Genomic_DNA"/>
</dbReference>
<evidence type="ECO:0000313" key="2">
    <source>
        <dbReference type="EMBL" id="CAA6827054.1"/>
    </source>
</evidence>
<sequence length="463" mass="54726">MSAIQYLKKFQKYSLVVILLYGTIAFIYKSSKGFYKHPERILKYDMTGYYSYLRLWFIDGDYRFNFYNSKPLQSFLVATPNSKNETVQINKYSVGPAMLASPFFLIGHLEAAYSTKNTTELASIYLFWVAIGIILYAILALLLLRSVLLQYYEDKVVAMTLLLFAFGTNWFHYTIYDYMMSHSYSLFLFSLALFLSFRWYKTAQWQYMSSLGLTCGLIAVTRLPNMVFFIVPAFIGVYNKVTFLERIQFFIQHWRAILLGILSFMLAFVPQIYYWYKATGFYWLNSYAANQERFYWFEPKIWEVLFSYRTGWFVYTPLAVLGWFGLYFLYKQQKQFFPIITLYLLINLYVVSSWWCWWYGGSFGMRPLVETYAVLAFPTAALLHYCSAFRVKKHILNTIIILLIGLNQFQSHQFQYLMIHWDAMSKAAYWNIFGVAPPVSNAFKEAHYKLLVPPSSEELDRTK</sequence>